<feature type="site" description="Positions MEP for the nucleophilic attack" evidence="7">
    <location>
        <position position="159"/>
    </location>
</feature>
<dbReference type="PANTHER" id="PTHR32125">
    <property type="entry name" value="2-C-METHYL-D-ERYTHRITOL 4-PHOSPHATE CYTIDYLYLTRANSFERASE, CHLOROPLASTIC"/>
    <property type="match status" value="1"/>
</dbReference>
<evidence type="ECO:0000256" key="5">
    <source>
        <dbReference type="ARBA" id="ARBA00022695"/>
    </source>
</evidence>
<evidence type="ECO:0000256" key="7">
    <source>
        <dbReference type="HAMAP-Rule" id="MF_00108"/>
    </source>
</evidence>
<name>A0A558D192_9GAMM</name>
<evidence type="ECO:0000313" key="8">
    <source>
        <dbReference type="EMBL" id="TVT54723.1"/>
    </source>
</evidence>
<dbReference type="EC" id="2.7.7.60" evidence="7"/>
<dbReference type="Proteomes" id="UP000317355">
    <property type="component" value="Unassembled WGS sequence"/>
</dbReference>
<dbReference type="SUPFAM" id="SSF53448">
    <property type="entry name" value="Nucleotide-diphospho-sugar transferases"/>
    <property type="match status" value="1"/>
</dbReference>
<evidence type="ECO:0000313" key="9">
    <source>
        <dbReference type="Proteomes" id="UP000317355"/>
    </source>
</evidence>
<feature type="site" description="Positions MEP for the nucleophilic attack" evidence="7">
    <location>
        <position position="215"/>
    </location>
</feature>
<comment type="function">
    <text evidence="7">Catalyzes the formation of 4-diphosphocytidyl-2-C-methyl-D-erythritol from CTP and 2-C-methyl-D-erythritol 4-phosphate (MEP).</text>
</comment>
<comment type="caution">
    <text evidence="8">The sequence shown here is derived from an EMBL/GenBank/DDBJ whole genome shotgun (WGS) entry which is preliminary data.</text>
</comment>
<dbReference type="AlphaFoldDB" id="A0A558D192"/>
<dbReference type="CDD" id="cd02516">
    <property type="entry name" value="CDP-ME_synthetase"/>
    <property type="match status" value="1"/>
</dbReference>
<dbReference type="GO" id="GO:0050518">
    <property type="term" value="F:2-C-methyl-D-erythritol 4-phosphate cytidylyltransferase activity"/>
    <property type="evidence" value="ECO:0007669"/>
    <property type="project" value="UniProtKB-UniRule"/>
</dbReference>
<dbReference type="HAMAP" id="MF_00108">
    <property type="entry name" value="IspD"/>
    <property type="match status" value="1"/>
</dbReference>
<comment type="similarity">
    <text evidence="3 7">Belongs to the IspD/TarI cytidylyltransferase family. IspD subfamily.</text>
</comment>
<dbReference type="UniPathway" id="UPA00056">
    <property type="reaction ID" value="UER00093"/>
</dbReference>
<dbReference type="EMBL" id="VMRY01000040">
    <property type="protein sequence ID" value="TVT54723.1"/>
    <property type="molecule type" value="Genomic_DNA"/>
</dbReference>
<dbReference type="NCBIfam" id="TIGR00453">
    <property type="entry name" value="ispD"/>
    <property type="match status" value="1"/>
</dbReference>
<feature type="site" description="Transition state stabilizer" evidence="7">
    <location>
        <position position="19"/>
    </location>
</feature>
<comment type="pathway">
    <text evidence="2 7">Isoprenoid biosynthesis; isopentenyl diphosphate biosynthesis via DXP pathway; isopentenyl diphosphate from 1-deoxy-D-xylulose 5-phosphate: step 2/6.</text>
</comment>
<evidence type="ECO:0000256" key="6">
    <source>
        <dbReference type="ARBA" id="ARBA00023229"/>
    </source>
</evidence>
<feature type="site" description="Transition state stabilizer" evidence="7">
    <location>
        <position position="26"/>
    </location>
</feature>
<proteinExistence type="inferred from homology"/>
<reference evidence="8 9" key="1">
    <citation type="submission" date="2019-07" db="EMBL/GenBank/DDBJ databases">
        <title>The pathways for chlorine oxyanion respiration interact through the shared metabolite chlorate.</title>
        <authorList>
            <person name="Barnum T.P."/>
            <person name="Cheng Y."/>
            <person name="Hill K.A."/>
            <person name="Lucas L.N."/>
            <person name="Carlson H.K."/>
            <person name="Coates J.D."/>
        </authorList>
    </citation>
    <scope>NUCLEOTIDE SEQUENCE [LARGE SCALE GENOMIC DNA]</scope>
    <source>
        <strain evidence="8">BK-3</strain>
    </source>
</reference>
<dbReference type="Gene3D" id="3.90.550.10">
    <property type="entry name" value="Spore Coat Polysaccharide Biosynthesis Protein SpsA, Chain A"/>
    <property type="match status" value="1"/>
</dbReference>
<dbReference type="InterPro" id="IPR034683">
    <property type="entry name" value="IspD/TarI"/>
</dbReference>
<protein>
    <recommendedName>
        <fullName evidence="7">2-C-methyl-D-erythritol 4-phosphate cytidylyltransferase</fullName>
        <ecNumber evidence="7">2.7.7.60</ecNumber>
    </recommendedName>
    <alternativeName>
        <fullName evidence="7">4-diphosphocytidyl-2C-methyl-D-erythritol synthase</fullName>
    </alternativeName>
    <alternativeName>
        <fullName evidence="7">MEP cytidylyltransferase</fullName>
        <shortName evidence="7">MCT</shortName>
    </alternativeName>
</protein>
<sequence length="238" mass="26547">MRSETRYWAVVPAAGIGSRMGESVPKQYLDLNGRPVIEHALQVLVDHSAISRVVVAISETDHWWQTVSLSTHRKIQSVPGGIERSDSVLNGLLSLHEQANETDWVLVHDAARPCLNRDDLDKLIDTVSDHPVGGLLGYPLSDTIKRVDGELSVLETLPREQLWRAFTPQMFRYGVLRTALEQARTNGVAVTDEASAVERQGVQPKIIEGRSDNIKITRPEDLDLARFFLGNMAHKNNN</sequence>
<dbReference type="FunFam" id="3.90.550.10:FF:000003">
    <property type="entry name" value="2-C-methyl-D-erythritol 4-phosphate cytidylyltransferase"/>
    <property type="match status" value="1"/>
</dbReference>
<organism evidence="8 9">
    <name type="scientific">Sedimenticola thiotaurini</name>
    <dbReference type="NCBI Taxonomy" id="1543721"/>
    <lineage>
        <taxon>Bacteria</taxon>
        <taxon>Pseudomonadati</taxon>
        <taxon>Pseudomonadota</taxon>
        <taxon>Gammaproteobacteria</taxon>
        <taxon>Chromatiales</taxon>
        <taxon>Sedimenticolaceae</taxon>
        <taxon>Sedimenticola</taxon>
    </lineage>
</organism>
<comment type="catalytic activity">
    <reaction evidence="1 7">
        <text>2-C-methyl-D-erythritol 4-phosphate + CTP + H(+) = 4-CDP-2-C-methyl-D-erythritol + diphosphate</text>
        <dbReference type="Rhea" id="RHEA:13429"/>
        <dbReference type="ChEBI" id="CHEBI:15378"/>
        <dbReference type="ChEBI" id="CHEBI:33019"/>
        <dbReference type="ChEBI" id="CHEBI:37563"/>
        <dbReference type="ChEBI" id="CHEBI:57823"/>
        <dbReference type="ChEBI" id="CHEBI:58262"/>
        <dbReference type="EC" id="2.7.7.60"/>
    </reaction>
</comment>
<keyword evidence="4 7" id="KW-0808">Transferase</keyword>
<dbReference type="InterPro" id="IPR018294">
    <property type="entry name" value="ISPD_synthase_CS"/>
</dbReference>
<evidence type="ECO:0000256" key="1">
    <source>
        <dbReference type="ARBA" id="ARBA00001282"/>
    </source>
</evidence>
<dbReference type="Pfam" id="PF01128">
    <property type="entry name" value="IspD"/>
    <property type="match status" value="1"/>
</dbReference>
<accession>A0A558D192</accession>
<dbReference type="PANTHER" id="PTHR32125:SF4">
    <property type="entry name" value="2-C-METHYL-D-ERYTHRITOL 4-PHOSPHATE CYTIDYLYLTRANSFERASE, CHLOROPLASTIC"/>
    <property type="match status" value="1"/>
</dbReference>
<dbReference type="GO" id="GO:0019288">
    <property type="term" value="P:isopentenyl diphosphate biosynthetic process, methylerythritol 4-phosphate pathway"/>
    <property type="evidence" value="ECO:0007669"/>
    <property type="project" value="UniProtKB-UniRule"/>
</dbReference>
<dbReference type="PROSITE" id="PS01295">
    <property type="entry name" value="ISPD"/>
    <property type="match status" value="1"/>
</dbReference>
<dbReference type="InterPro" id="IPR001228">
    <property type="entry name" value="IspD"/>
</dbReference>
<dbReference type="InterPro" id="IPR050088">
    <property type="entry name" value="IspD/TarI_cytidylyltransf_bact"/>
</dbReference>
<dbReference type="InterPro" id="IPR029044">
    <property type="entry name" value="Nucleotide-diphossugar_trans"/>
</dbReference>
<keyword evidence="6 7" id="KW-0414">Isoprene biosynthesis</keyword>
<evidence type="ECO:0000256" key="2">
    <source>
        <dbReference type="ARBA" id="ARBA00004787"/>
    </source>
</evidence>
<evidence type="ECO:0000256" key="4">
    <source>
        <dbReference type="ARBA" id="ARBA00022679"/>
    </source>
</evidence>
<keyword evidence="5 7" id="KW-0548">Nucleotidyltransferase</keyword>
<evidence type="ECO:0000256" key="3">
    <source>
        <dbReference type="ARBA" id="ARBA00009789"/>
    </source>
</evidence>
<gene>
    <name evidence="7 8" type="primary">ispD</name>
    <name evidence="8" type="ORF">FHK82_09410</name>
</gene>